<comment type="caution">
    <text evidence="1">The sequence shown here is derived from an EMBL/GenBank/DDBJ whole genome shotgun (WGS) entry which is preliminary data.</text>
</comment>
<dbReference type="AlphaFoldDB" id="A0A448X5N3"/>
<reference evidence="1" key="1">
    <citation type="submission" date="2018-11" db="EMBL/GenBank/DDBJ databases">
        <authorList>
            <consortium name="Pathogen Informatics"/>
        </authorList>
    </citation>
    <scope>NUCLEOTIDE SEQUENCE</scope>
</reference>
<accession>A0A448X5N3</accession>
<sequence>MHRQQGAWWYVNVFNDVVEGERSGQRWEHLLHLPFDCNSAAKTDGRGPGRGSFERRHEGGLVVGGEEASKIGLFQEGQIVETGQVEAERGTEKGN</sequence>
<keyword evidence="2" id="KW-1185">Reference proteome</keyword>
<proteinExistence type="predicted"/>
<protein>
    <submittedName>
        <fullName evidence="1">Uncharacterized protein</fullName>
    </submittedName>
</protein>
<dbReference type="Proteomes" id="UP000784294">
    <property type="component" value="Unassembled WGS sequence"/>
</dbReference>
<organism evidence="1 2">
    <name type="scientific">Protopolystoma xenopodis</name>
    <dbReference type="NCBI Taxonomy" id="117903"/>
    <lineage>
        <taxon>Eukaryota</taxon>
        <taxon>Metazoa</taxon>
        <taxon>Spiralia</taxon>
        <taxon>Lophotrochozoa</taxon>
        <taxon>Platyhelminthes</taxon>
        <taxon>Monogenea</taxon>
        <taxon>Polyopisthocotylea</taxon>
        <taxon>Polystomatidea</taxon>
        <taxon>Polystomatidae</taxon>
        <taxon>Protopolystoma</taxon>
    </lineage>
</organism>
<gene>
    <name evidence="1" type="ORF">PXEA_LOCUS22214</name>
</gene>
<evidence type="ECO:0000313" key="2">
    <source>
        <dbReference type="Proteomes" id="UP000784294"/>
    </source>
</evidence>
<name>A0A448X5N3_9PLAT</name>
<evidence type="ECO:0000313" key="1">
    <source>
        <dbReference type="EMBL" id="VEL28774.1"/>
    </source>
</evidence>
<dbReference type="EMBL" id="CAAALY010097692">
    <property type="protein sequence ID" value="VEL28774.1"/>
    <property type="molecule type" value="Genomic_DNA"/>
</dbReference>